<dbReference type="GO" id="GO:0004016">
    <property type="term" value="F:adenylate cyclase activity"/>
    <property type="evidence" value="ECO:0007669"/>
    <property type="project" value="TreeGrafter"/>
</dbReference>
<reference evidence="6" key="1">
    <citation type="submission" date="2015-12" db="EMBL/GenBank/DDBJ databases">
        <authorList>
            <person name="Nair G.R."/>
            <person name="Kaur G."/>
            <person name="Mayilraj S."/>
        </authorList>
    </citation>
    <scope>NUCLEOTIDE SEQUENCE [LARGE SCALE GENOMIC DNA]</scope>
    <source>
        <strain evidence="6">CD08_7</strain>
    </source>
</reference>
<dbReference type="InterPro" id="IPR011990">
    <property type="entry name" value="TPR-like_helical_dom_sf"/>
</dbReference>
<evidence type="ECO:0000259" key="4">
    <source>
        <dbReference type="PROSITE" id="PS50043"/>
    </source>
</evidence>
<dbReference type="RefSeq" id="WP_058888736.1">
    <property type="nucleotide sequence ID" value="NZ_LQBM01000003.1"/>
</dbReference>
<dbReference type="AlphaFoldDB" id="A0A0W8IGD7"/>
<dbReference type="PROSITE" id="PS00622">
    <property type="entry name" value="HTH_LUXR_1"/>
    <property type="match status" value="1"/>
</dbReference>
<feature type="compositionally biased region" description="Low complexity" evidence="3">
    <location>
        <begin position="875"/>
        <end position="892"/>
    </location>
</feature>
<dbReference type="Gene3D" id="1.25.40.10">
    <property type="entry name" value="Tetratricopeptide repeat domain"/>
    <property type="match status" value="1"/>
</dbReference>
<protein>
    <recommendedName>
        <fullName evidence="4">HTH luxR-type domain-containing protein</fullName>
    </recommendedName>
</protein>
<sequence>MHRSDPFVGRLEEIELIRRAADRARQGKAQFVVIEGFTGSGKTGLLHQAMEAYPDWNERTIPLDESFSPRAGSAIHHLLGAGSPDPTELEDLLASGFDAARNLQRPYLMSVKNLHLVDEVSAEALWRALSIFQNGPVLVVLSTQGSTRPEVQRLIRLAQASPRGTYIGLQPLALREVGELLEAYSKLPIAASVAGAVLRETDGYPGLVEQVGRWLRRVPAGARSIDQALAATVRSADYSGMHRDVLTQMDRLEEADRRAVTLLAAADTSLSRSQIEAALGATVDPAALLGTALLSWEELTGRYSVPRRSLSRAVLSGTPEVERAELLHALAGVLTGEESVRHLAEAIRRDPSRGAADQVIAQLHDHARQAARRHDFREAFDHIMAAIAMAPFDAESLALLAGLAVRTNRISALLALESPMRTMPESTGRSGILALMLLEQSDLEGALRELESVPAQPDAGLPIYAEAVIEVNARLYAESRRDRGAALAHDVSAALTEVLGSSEGSVPVGEIWSRDQLHGMASLNSLWLDFSAVDPGDALTMIDRVCAALEQLRGRVGVERFDASLHAVRGALYRQVGQEDRAYQDLSVAAAQDGTNSYVMYARSQLALLLFSSAYWDEAEQMADRAAGEALCRGENAVSHVAYAVSAVVPAARGEVEKVRARLEVLRESRFAKGPLVTGTLDWVEACLAASQSDFRGVARNLLSMRNDGTAWWAMEPQAVSMLARALHVSGWAAMLPALLRSAEDDAGVVDFQRHLTTPYLRGFERWGADAPREAMDCFLEVLRGYDAAGSIRPTQPPGEGGGFRIFRAMLSIDIATLAAAYPQELARHRATALELAVWAASVLQSCGADSQLDRANQLMEMLRPRIMQGPPRPAASAGAGSLAGASSNRAGWGTSTPGSPELSTSGRMPAPGAADATSGTVPAAAEPAARSTAQPGGRLVAWAPRGVSAMTDPVLSPRAEEALHGLSRRERQVSLLVSEGRTNREVAEQLVLSVRTVEYHVANAMTKLKIHSRRELRGLIGGDRAPT</sequence>
<evidence type="ECO:0000256" key="1">
    <source>
        <dbReference type="ARBA" id="ARBA00022741"/>
    </source>
</evidence>
<dbReference type="GO" id="GO:0003677">
    <property type="term" value="F:DNA binding"/>
    <property type="evidence" value="ECO:0007669"/>
    <property type="project" value="InterPro"/>
</dbReference>
<feature type="compositionally biased region" description="Polar residues" evidence="3">
    <location>
        <begin position="894"/>
        <end position="907"/>
    </location>
</feature>
<feature type="domain" description="HTH luxR-type" evidence="4">
    <location>
        <begin position="960"/>
        <end position="1025"/>
    </location>
</feature>
<organism evidence="5 6">
    <name type="scientific">Nesterenkonia jeotgali</name>
    <dbReference type="NCBI Taxonomy" id="317018"/>
    <lineage>
        <taxon>Bacteria</taxon>
        <taxon>Bacillati</taxon>
        <taxon>Actinomycetota</taxon>
        <taxon>Actinomycetes</taxon>
        <taxon>Micrococcales</taxon>
        <taxon>Micrococcaceae</taxon>
        <taxon>Nesterenkonia</taxon>
    </lineage>
</organism>
<dbReference type="GO" id="GO:0005524">
    <property type="term" value="F:ATP binding"/>
    <property type="evidence" value="ECO:0007669"/>
    <property type="project" value="UniProtKB-KW"/>
</dbReference>
<dbReference type="InterPro" id="IPR036388">
    <property type="entry name" value="WH-like_DNA-bd_sf"/>
</dbReference>
<dbReference type="InterPro" id="IPR016032">
    <property type="entry name" value="Sig_transdc_resp-reg_C-effctor"/>
</dbReference>
<keyword evidence="2" id="KW-0067">ATP-binding</keyword>
<proteinExistence type="predicted"/>
<comment type="caution">
    <text evidence="5">The sequence shown here is derived from an EMBL/GenBank/DDBJ whole genome shotgun (WGS) entry which is preliminary data.</text>
</comment>
<dbReference type="STRING" id="317018.AVL63_03300"/>
<dbReference type="PROSITE" id="PS50043">
    <property type="entry name" value="HTH_LUXR_2"/>
    <property type="match status" value="1"/>
</dbReference>
<evidence type="ECO:0000313" key="6">
    <source>
        <dbReference type="Proteomes" id="UP000054023"/>
    </source>
</evidence>
<name>A0A0W8IGD7_9MICC</name>
<dbReference type="GO" id="GO:0005737">
    <property type="term" value="C:cytoplasm"/>
    <property type="evidence" value="ECO:0007669"/>
    <property type="project" value="TreeGrafter"/>
</dbReference>
<dbReference type="PRINTS" id="PR00038">
    <property type="entry name" value="HTHLUXR"/>
</dbReference>
<dbReference type="PANTHER" id="PTHR16305:SF28">
    <property type="entry name" value="GUANYLATE CYCLASE DOMAIN-CONTAINING PROTEIN"/>
    <property type="match status" value="1"/>
</dbReference>
<dbReference type="EMBL" id="LQBM01000003">
    <property type="protein sequence ID" value="KUG59053.1"/>
    <property type="molecule type" value="Genomic_DNA"/>
</dbReference>
<dbReference type="InterPro" id="IPR000792">
    <property type="entry name" value="Tscrpt_reg_LuxR_C"/>
</dbReference>
<dbReference type="SUPFAM" id="SSF48452">
    <property type="entry name" value="TPR-like"/>
    <property type="match status" value="1"/>
</dbReference>
<gene>
    <name evidence="5" type="ORF">AVL63_03300</name>
</gene>
<feature type="compositionally biased region" description="Low complexity" evidence="3">
    <location>
        <begin position="923"/>
        <end position="936"/>
    </location>
</feature>
<evidence type="ECO:0000256" key="3">
    <source>
        <dbReference type="SAM" id="MobiDB-lite"/>
    </source>
</evidence>
<dbReference type="Gene3D" id="1.10.10.10">
    <property type="entry name" value="Winged helix-like DNA-binding domain superfamily/Winged helix DNA-binding domain"/>
    <property type="match status" value="1"/>
</dbReference>
<dbReference type="SUPFAM" id="SSF46894">
    <property type="entry name" value="C-terminal effector domain of the bipartite response regulators"/>
    <property type="match status" value="1"/>
</dbReference>
<dbReference type="GO" id="GO:0006355">
    <property type="term" value="P:regulation of DNA-templated transcription"/>
    <property type="evidence" value="ECO:0007669"/>
    <property type="project" value="InterPro"/>
</dbReference>
<evidence type="ECO:0000313" key="5">
    <source>
        <dbReference type="EMBL" id="KUG59053.1"/>
    </source>
</evidence>
<keyword evidence="6" id="KW-1185">Reference proteome</keyword>
<dbReference type="SMART" id="SM00421">
    <property type="entry name" value="HTH_LUXR"/>
    <property type="match status" value="1"/>
</dbReference>
<dbReference type="CDD" id="cd06170">
    <property type="entry name" value="LuxR_C_like"/>
    <property type="match status" value="1"/>
</dbReference>
<dbReference type="SUPFAM" id="SSF52540">
    <property type="entry name" value="P-loop containing nucleoside triphosphate hydrolases"/>
    <property type="match status" value="1"/>
</dbReference>
<dbReference type="PANTHER" id="PTHR16305">
    <property type="entry name" value="TESTICULAR SOLUBLE ADENYLYL CYCLASE"/>
    <property type="match status" value="1"/>
</dbReference>
<dbReference type="Proteomes" id="UP000054023">
    <property type="component" value="Unassembled WGS sequence"/>
</dbReference>
<accession>A0A0W8IGD7</accession>
<feature type="region of interest" description="Disordered" evidence="3">
    <location>
        <begin position="868"/>
        <end position="938"/>
    </location>
</feature>
<dbReference type="InterPro" id="IPR027417">
    <property type="entry name" value="P-loop_NTPase"/>
</dbReference>
<evidence type="ECO:0000256" key="2">
    <source>
        <dbReference type="ARBA" id="ARBA00022840"/>
    </source>
</evidence>
<dbReference type="Pfam" id="PF00196">
    <property type="entry name" value="GerE"/>
    <property type="match status" value="1"/>
</dbReference>
<keyword evidence="1" id="KW-0547">Nucleotide-binding</keyword>